<feature type="compositionally biased region" description="Acidic residues" evidence="1">
    <location>
        <begin position="212"/>
        <end position="225"/>
    </location>
</feature>
<dbReference type="RefSeq" id="WP_142979549.1">
    <property type="nucleotide sequence ID" value="NZ_RKLU01000003.1"/>
</dbReference>
<dbReference type="OrthoDB" id="307384at2157"/>
<evidence type="ECO:0000313" key="3">
    <source>
        <dbReference type="EMBL" id="TQQ80987.1"/>
    </source>
</evidence>
<dbReference type="EMBL" id="RKLU01000003">
    <property type="protein sequence ID" value="TQQ80987.1"/>
    <property type="molecule type" value="Genomic_DNA"/>
</dbReference>
<feature type="domain" description="DUF7115" evidence="2">
    <location>
        <begin position="1"/>
        <end position="108"/>
    </location>
</feature>
<protein>
    <recommendedName>
        <fullName evidence="2">DUF7115 domain-containing protein</fullName>
    </recommendedName>
</protein>
<dbReference type="InterPro" id="IPR055539">
    <property type="entry name" value="DUF7115"/>
</dbReference>
<name>A0A8J8PBJ3_9EURY</name>
<keyword evidence="4" id="KW-1185">Reference proteome</keyword>
<dbReference type="AlphaFoldDB" id="A0A8J8PBJ3"/>
<evidence type="ECO:0000313" key="4">
    <source>
        <dbReference type="Proteomes" id="UP000705823"/>
    </source>
</evidence>
<dbReference type="Proteomes" id="UP000705823">
    <property type="component" value="Unassembled WGS sequence"/>
</dbReference>
<organism evidence="3 4">
    <name type="scientific">Halonotius terrestris</name>
    <dbReference type="NCBI Taxonomy" id="2487750"/>
    <lineage>
        <taxon>Archaea</taxon>
        <taxon>Methanobacteriati</taxon>
        <taxon>Methanobacteriota</taxon>
        <taxon>Stenosarchaea group</taxon>
        <taxon>Halobacteria</taxon>
        <taxon>Halobacteriales</taxon>
        <taxon>Haloferacaceae</taxon>
        <taxon>Halonotius</taxon>
    </lineage>
</organism>
<evidence type="ECO:0000256" key="1">
    <source>
        <dbReference type="SAM" id="MobiDB-lite"/>
    </source>
</evidence>
<proteinExistence type="predicted"/>
<sequence>MSLPDVLDDALEGEPAVAEVALGGEDVLVVTPTRTLVYRAEGLLSDESVEEYPHDAERISLSVGRRKAKLTMEYGLDGNETLALPASKVDDAIHPILAGVINAAGVTEPGETVLKTFRFSDLTLIVTSERVVKHIGSAVWTEDFETFEYDTITDVAFEEGSVATSVVLTHGGRQDRFKTPNDEAREVREAIIGAVCEYHDINSITELRAQAEDDAEPTADGDADDTGSSNLDFGEGLDPLSTDPDEVDDAAGTATTEPTADDASDDVSDEALAASIGDDGGSGTQTTTTESAATPTTDSGGAVAEADSTAEDPAPATGSDDADATTGFEGSGFESAGPVDEDDMAEQLAVLVERVEQQERKIDRQTELLETLIEELRRGR</sequence>
<reference evidence="3" key="1">
    <citation type="submission" date="2019-02" db="EMBL/GenBank/DDBJ databases">
        <title>Halonotius sp. a new haloarchaeum isolated from saline soil.</title>
        <authorList>
            <person name="Duran-Viseras A."/>
            <person name="Sanchez-Porro C."/>
            <person name="Ventosa A."/>
        </authorList>
    </citation>
    <scope>NUCLEOTIDE SEQUENCE</scope>
    <source>
        <strain evidence="3">F15B</strain>
    </source>
</reference>
<dbReference type="Pfam" id="PF23428">
    <property type="entry name" value="DUF7115"/>
    <property type="match status" value="1"/>
</dbReference>
<accession>A0A8J8PBJ3</accession>
<comment type="caution">
    <text evidence="3">The sequence shown here is derived from an EMBL/GenBank/DDBJ whole genome shotgun (WGS) entry which is preliminary data.</text>
</comment>
<feature type="compositionally biased region" description="Low complexity" evidence="1">
    <location>
        <begin position="284"/>
        <end position="299"/>
    </location>
</feature>
<evidence type="ECO:0000259" key="2">
    <source>
        <dbReference type="Pfam" id="PF23428"/>
    </source>
</evidence>
<feature type="compositionally biased region" description="Acidic residues" evidence="1">
    <location>
        <begin position="259"/>
        <end position="269"/>
    </location>
</feature>
<gene>
    <name evidence="3" type="ORF">EGH24_07475</name>
</gene>
<feature type="region of interest" description="Disordered" evidence="1">
    <location>
        <begin position="212"/>
        <end position="345"/>
    </location>
</feature>